<protein>
    <submittedName>
        <fullName evidence="1">Uncharacterized protein</fullName>
    </submittedName>
</protein>
<dbReference type="Proteomes" id="UP000055019">
    <property type="component" value="Unassembled WGS sequence"/>
</dbReference>
<dbReference type="OrthoDB" id="9132074at2"/>
<dbReference type="RefSeq" id="WP_061150265.1">
    <property type="nucleotide sequence ID" value="NZ_FCOM02000038.1"/>
</dbReference>
<name>A0A158KM04_9BURK</name>
<comment type="caution">
    <text evidence="1">The sequence shown here is derived from an EMBL/GenBank/DDBJ whole genome shotgun (WGS) entry which is preliminary data.</text>
</comment>
<reference evidence="1" key="1">
    <citation type="submission" date="2016-01" db="EMBL/GenBank/DDBJ databases">
        <authorList>
            <person name="Peeters C."/>
        </authorList>
    </citation>
    <scope>NUCLEOTIDE SEQUENCE [LARGE SCALE GENOMIC DNA]</scope>
    <source>
        <strain evidence="1">LMG 29317</strain>
    </source>
</reference>
<keyword evidence="2" id="KW-1185">Reference proteome</keyword>
<gene>
    <name evidence="1" type="ORF">AWB74_05995</name>
</gene>
<dbReference type="EMBL" id="FCOM02000038">
    <property type="protein sequence ID" value="SAL81600.1"/>
    <property type="molecule type" value="Genomic_DNA"/>
</dbReference>
<evidence type="ECO:0000313" key="1">
    <source>
        <dbReference type="EMBL" id="SAL81600.1"/>
    </source>
</evidence>
<sequence>MLIESADQIYGRLMSELGPKARASLERIRQACDSIEVVRGLMNYSRVAAATTERFGGPKKQTIQNNRQLKAYISRRIHEYSLVTKRVSEGVASTVGAARAQYPSTDIDAKTRAYIDLLRADNKRLHDENLHLGRLLEQQTEASPISIDDAIRSGPSEELALQISTSSDQRLPPSVNELLRLLHSSRDERLEVQSRNDDSTRLTSLKNGIEHVLLTPAQWSEARTWMAHMLKERE</sequence>
<dbReference type="AlphaFoldDB" id="A0A158KM04"/>
<accession>A0A158KM04</accession>
<evidence type="ECO:0000313" key="2">
    <source>
        <dbReference type="Proteomes" id="UP000055019"/>
    </source>
</evidence>
<proteinExistence type="predicted"/>
<organism evidence="1 2">
    <name type="scientific">Caballeronia arvi</name>
    <dbReference type="NCBI Taxonomy" id="1777135"/>
    <lineage>
        <taxon>Bacteria</taxon>
        <taxon>Pseudomonadati</taxon>
        <taxon>Pseudomonadota</taxon>
        <taxon>Betaproteobacteria</taxon>
        <taxon>Burkholderiales</taxon>
        <taxon>Burkholderiaceae</taxon>
        <taxon>Caballeronia</taxon>
    </lineage>
</organism>